<keyword evidence="7" id="KW-0408">Iron</keyword>
<sequence length="734" mass="80333">MRPTLLVLALLSAFDTTSHAEELERVTIVVGRGQLRSVSGLETAEFRAAMAGTNPLLTLSRLPGAYFQSADAQGSYEWSTRFALRSFAQSQLGFTLDEVPLGDMSYGNHNGLHISRAIASENIARADLSQGSGALDTASSSNLGGTVQFYSLDPSPDFRLLLQQSLGSDAWRRSHVRLDSGTLTWGRLALSLTDQETDKWKGQGEQRHRQWNLKWTHEVGALKASAFVNHSDRQEVDYQDHSLDMLNRLGWSWDNSYPDMNAALLRSTTLCGNAGSTYVRQCDDAYYAGSGLRRDTLSAAKLQWRASPALQARATVYHHDHEGSGLWFTPYVASPDGTPLSIRTTEYAIQRHGLVASLEGEWQAHRVKLGLWWEDNDFDQARRFYAVNPAAPPSPYQTPSAPFRTDWIFNFRTRTTQVSIADTVALAPALNLGLGFRALRVQSDAQVISGSNRPQGRVLTDEPFLPQIGLSWELSSQDELFANLARNARAFQASAAGTAPFATTAAGFEAIRNQIRPERSDSFEMGWRGIGARHQASLTLYTVRFHDRLLSVQAGSAIQGNPSILSNVGGVSTHGLEAALSARLGPRWTAYAGLSLSRARYRDDVVSGTSRVATAGKQVVDHPSRMLKAQIGYDDGPWSWTLGLDAQSRRYYSYTNDASVPGRALMNGSLAYRIGGLGALQDARLRLSVSNLGQRRHIATLGSNGFVNSDPNGLAQTLLPGAPRQALLSFSARL</sequence>
<dbReference type="Proteomes" id="UP000554837">
    <property type="component" value="Unassembled WGS sequence"/>
</dbReference>
<organism evidence="15 16">
    <name type="scientific">Inhella inkyongensis</name>
    <dbReference type="NCBI Taxonomy" id="392593"/>
    <lineage>
        <taxon>Bacteria</taxon>
        <taxon>Pseudomonadati</taxon>
        <taxon>Pseudomonadota</taxon>
        <taxon>Betaproteobacteria</taxon>
        <taxon>Burkholderiales</taxon>
        <taxon>Sphaerotilaceae</taxon>
        <taxon>Inhella</taxon>
    </lineage>
</organism>
<dbReference type="PROSITE" id="PS52016">
    <property type="entry name" value="TONB_DEPENDENT_REC_3"/>
    <property type="match status" value="1"/>
</dbReference>
<keyword evidence="9" id="KW-0798">TonB box</keyword>
<keyword evidence="16" id="KW-1185">Reference proteome</keyword>
<evidence type="ECO:0000256" key="1">
    <source>
        <dbReference type="ARBA" id="ARBA00004571"/>
    </source>
</evidence>
<evidence type="ECO:0000313" key="15">
    <source>
        <dbReference type="EMBL" id="MBB5205523.1"/>
    </source>
</evidence>
<evidence type="ECO:0000256" key="2">
    <source>
        <dbReference type="ARBA" id="ARBA00022448"/>
    </source>
</evidence>
<keyword evidence="8" id="KW-0406">Ion transport</keyword>
<evidence type="ECO:0000256" key="13">
    <source>
        <dbReference type="SAM" id="SignalP"/>
    </source>
</evidence>
<dbReference type="OrthoDB" id="15609at2"/>
<proteinExistence type="inferred from homology"/>
<keyword evidence="6 13" id="KW-0732">Signal</keyword>
<dbReference type="InterPro" id="IPR000531">
    <property type="entry name" value="Beta-barrel_TonB"/>
</dbReference>
<evidence type="ECO:0000256" key="8">
    <source>
        <dbReference type="ARBA" id="ARBA00023065"/>
    </source>
</evidence>
<dbReference type="GO" id="GO:0015344">
    <property type="term" value="F:siderophore uptake transmembrane transporter activity"/>
    <property type="evidence" value="ECO:0007669"/>
    <property type="project" value="TreeGrafter"/>
</dbReference>
<feature type="signal peptide" evidence="13">
    <location>
        <begin position="1"/>
        <end position="20"/>
    </location>
</feature>
<evidence type="ECO:0000256" key="12">
    <source>
        <dbReference type="PROSITE-ProRule" id="PRU01360"/>
    </source>
</evidence>
<comment type="caution">
    <text evidence="15">The sequence shown here is derived from an EMBL/GenBank/DDBJ whole genome shotgun (WGS) entry which is preliminary data.</text>
</comment>
<evidence type="ECO:0000256" key="5">
    <source>
        <dbReference type="ARBA" id="ARBA00022692"/>
    </source>
</evidence>
<dbReference type="GO" id="GO:0009279">
    <property type="term" value="C:cell outer membrane"/>
    <property type="evidence" value="ECO:0007669"/>
    <property type="project" value="UniProtKB-SubCell"/>
</dbReference>
<gene>
    <name evidence="15" type="ORF">HNQ51_002842</name>
</gene>
<keyword evidence="15" id="KW-0675">Receptor</keyword>
<keyword evidence="3 12" id="KW-1134">Transmembrane beta strand</keyword>
<keyword evidence="2 12" id="KW-0813">Transport</keyword>
<evidence type="ECO:0000256" key="10">
    <source>
        <dbReference type="ARBA" id="ARBA00023136"/>
    </source>
</evidence>
<dbReference type="InterPro" id="IPR036942">
    <property type="entry name" value="Beta-barrel_TonB_sf"/>
</dbReference>
<dbReference type="AlphaFoldDB" id="A0A840S768"/>
<dbReference type="RefSeq" id="WP_138856548.1">
    <property type="nucleotide sequence ID" value="NZ_CP040709.1"/>
</dbReference>
<keyword evidence="10 12" id="KW-0472">Membrane</keyword>
<evidence type="ECO:0000256" key="3">
    <source>
        <dbReference type="ARBA" id="ARBA00022452"/>
    </source>
</evidence>
<feature type="domain" description="TonB-dependent receptor-like beta-barrel" evidence="14">
    <location>
        <begin position="243"/>
        <end position="692"/>
    </location>
</feature>
<keyword evidence="4" id="KW-0410">Iron transport</keyword>
<dbReference type="EMBL" id="JACHHO010000004">
    <property type="protein sequence ID" value="MBB5205523.1"/>
    <property type="molecule type" value="Genomic_DNA"/>
</dbReference>
<dbReference type="PANTHER" id="PTHR32552">
    <property type="entry name" value="FERRICHROME IRON RECEPTOR-RELATED"/>
    <property type="match status" value="1"/>
</dbReference>
<dbReference type="Gene3D" id="2.40.170.20">
    <property type="entry name" value="TonB-dependent receptor, beta-barrel domain"/>
    <property type="match status" value="1"/>
</dbReference>
<name>A0A840S768_9BURK</name>
<dbReference type="Pfam" id="PF00593">
    <property type="entry name" value="TonB_dep_Rec_b-barrel"/>
    <property type="match status" value="1"/>
</dbReference>
<reference evidence="15 16" key="1">
    <citation type="submission" date="2020-08" db="EMBL/GenBank/DDBJ databases">
        <title>Genomic Encyclopedia of Type Strains, Phase IV (KMG-IV): sequencing the most valuable type-strain genomes for metagenomic binning, comparative biology and taxonomic classification.</title>
        <authorList>
            <person name="Goeker M."/>
        </authorList>
    </citation>
    <scope>NUCLEOTIDE SEQUENCE [LARGE SCALE GENOMIC DNA]</scope>
    <source>
        <strain evidence="15 16">DSM 23958</strain>
    </source>
</reference>
<evidence type="ECO:0000256" key="6">
    <source>
        <dbReference type="ARBA" id="ARBA00022729"/>
    </source>
</evidence>
<dbReference type="InterPro" id="IPR039426">
    <property type="entry name" value="TonB-dep_rcpt-like"/>
</dbReference>
<evidence type="ECO:0000256" key="9">
    <source>
        <dbReference type="ARBA" id="ARBA00023077"/>
    </source>
</evidence>
<keyword evidence="5 12" id="KW-0812">Transmembrane</keyword>
<accession>A0A840S768</accession>
<evidence type="ECO:0000256" key="4">
    <source>
        <dbReference type="ARBA" id="ARBA00022496"/>
    </source>
</evidence>
<evidence type="ECO:0000256" key="7">
    <source>
        <dbReference type="ARBA" id="ARBA00023004"/>
    </source>
</evidence>
<evidence type="ECO:0000313" key="16">
    <source>
        <dbReference type="Proteomes" id="UP000554837"/>
    </source>
</evidence>
<dbReference type="PANTHER" id="PTHR32552:SF89">
    <property type="entry name" value="CATECHOLATE SIDEROPHORE RECEPTOR FIU"/>
    <property type="match status" value="1"/>
</dbReference>
<evidence type="ECO:0000259" key="14">
    <source>
        <dbReference type="Pfam" id="PF00593"/>
    </source>
</evidence>
<evidence type="ECO:0000256" key="11">
    <source>
        <dbReference type="ARBA" id="ARBA00023237"/>
    </source>
</evidence>
<comment type="similarity">
    <text evidence="12">Belongs to the TonB-dependent receptor family.</text>
</comment>
<comment type="subcellular location">
    <subcellularLocation>
        <location evidence="1 12">Cell outer membrane</location>
        <topology evidence="1 12">Multi-pass membrane protein</topology>
    </subcellularLocation>
</comment>
<dbReference type="SUPFAM" id="SSF56935">
    <property type="entry name" value="Porins"/>
    <property type="match status" value="1"/>
</dbReference>
<keyword evidence="11 12" id="KW-0998">Cell outer membrane</keyword>
<protein>
    <submittedName>
        <fullName evidence="15">Iron complex outermembrane receptor protein</fullName>
    </submittedName>
</protein>
<feature type="chain" id="PRO_5033035219" evidence="13">
    <location>
        <begin position="21"/>
        <end position="734"/>
    </location>
</feature>